<dbReference type="OrthoDB" id="610935at2"/>
<dbReference type="Proteomes" id="UP000240572">
    <property type="component" value="Unassembled WGS sequence"/>
</dbReference>
<name>A0A2P8CT32_9BACT</name>
<dbReference type="InterPro" id="IPR026444">
    <property type="entry name" value="Secre_tail"/>
</dbReference>
<gene>
    <name evidence="2" type="ORF">B0I18_1151</name>
</gene>
<comment type="caution">
    <text evidence="2">The sequence shown here is derived from an EMBL/GenBank/DDBJ whole genome shotgun (WGS) entry which is preliminary data.</text>
</comment>
<accession>A0A2P8CT32</accession>
<evidence type="ECO:0000313" key="3">
    <source>
        <dbReference type="Proteomes" id="UP000240572"/>
    </source>
</evidence>
<reference evidence="2 3" key="1">
    <citation type="submission" date="2018-03" db="EMBL/GenBank/DDBJ databases">
        <title>Genomic Encyclopedia of Type Strains, Phase III (KMG-III): the genomes of soil and plant-associated and newly described type strains.</title>
        <authorList>
            <person name="Whitman W."/>
        </authorList>
    </citation>
    <scope>NUCLEOTIDE SEQUENCE [LARGE SCALE GENOMIC DNA]</scope>
    <source>
        <strain evidence="2 3">CGMCC 1.12700</strain>
    </source>
</reference>
<proteinExistence type="predicted"/>
<sequence length="744" mass="79072">MNTTLRHTLLTASAALGLIAAHGQQNKWFIPPRFYDMNTAVPTSVAAPSTSSYNYASQSIYNNSGALLFYISDRSVFKADGTYACSLPIFSYANGTISDLNPKMMIVPVPSNCNKYYVFYSMFGPQGSSNVYACVIDMSSGSPAIDPASLHPASEDGAATGSNPLRIGSYGTFTISKPTSSFNDRFLFAFKDGALRKFIIGSTGIGEAGTLFTLPPANYNPPNIELSPNQQFLTFCPGYGNNNLYQIQLNASYDAVSTSNINLGYTPKGMQYDATSTYLFVSGSSGVQWHTAANFTTGAFTTIAGSTGWANTTLELGKTGNIYGVNSSTQQLSYISTTMPSPTITATPILIGQGAINFPVGTMYALPAQIDGQNYNDFSARPLPRSDFSLAGATANAAATPATATNAYTCNDILFGNTGTPGPYLLQVQSCDASGNVVSGAGYLSYNSGYRPYVAGFIDFKSLPAIGSPLTETWLADPAHYGYYKVTLNTTNLCGEISAPKISYLKLNAPPSSATINFQINNGVTGVPCINKSIATACPTGIYSGSYNIGAPGTSFASNNISSFSRKIEEVDCITGNVTSLLYQDAAPVVPANPNGSATGLALNALTINGATGYFVTNIVIGKCYKFTLTASNACSNASDWSYFKFDGYYRPTRIEDVARSYGLEVYPNPAQNQLKLKFTLTANTATRLSLYDIQGKLLIDGPETQGTTGINNQELDIARLAPGMYIYKLHVGTETLTGKVSKL</sequence>
<organism evidence="2 3">
    <name type="scientific">Taibaiella chishuiensis</name>
    <dbReference type="NCBI Taxonomy" id="1434707"/>
    <lineage>
        <taxon>Bacteria</taxon>
        <taxon>Pseudomonadati</taxon>
        <taxon>Bacteroidota</taxon>
        <taxon>Chitinophagia</taxon>
        <taxon>Chitinophagales</taxon>
        <taxon>Chitinophagaceae</taxon>
        <taxon>Taibaiella</taxon>
    </lineage>
</organism>
<dbReference type="RefSeq" id="WP_106525276.1">
    <property type="nucleotide sequence ID" value="NZ_PYGD01000015.1"/>
</dbReference>
<dbReference type="EMBL" id="PYGD01000015">
    <property type="protein sequence ID" value="PSK88107.1"/>
    <property type="molecule type" value="Genomic_DNA"/>
</dbReference>
<evidence type="ECO:0000313" key="2">
    <source>
        <dbReference type="EMBL" id="PSK88107.1"/>
    </source>
</evidence>
<dbReference type="Pfam" id="PF18962">
    <property type="entry name" value="Por_Secre_tail"/>
    <property type="match status" value="1"/>
</dbReference>
<dbReference type="NCBIfam" id="TIGR04183">
    <property type="entry name" value="Por_Secre_tail"/>
    <property type="match status" value="1"/>
</dbReference>
<dbReference type="AlphaFoldDB" id="A0A2P8CT32"/>
<keyword evidence="3" id="KW-1185">Reference proteome</keyword>
<feature type="domain" description="Secretion system C-terminal sorting" evidence="1">
    <location>
        <begin position="666"/>
        <end position="740"/>
    </location>
</feature>
<evidence type="ECO:0000259" key="1">
    <source>
        <dbReference type="Pfam" id="PF18962"/>
    </source>
</evidence>
<protein>
    <submittedName>
        <fullName evidence="2">Putative secreted protein (Por secretion system target)</fullName>
    </submittedName>
</protein>